<dbReference type="GO" id="GO:0071040">
    <property type="term" value="P:nuclear polyadenylation-dependent antisense transcript catabolic process"/>
    <property type="evidence" value="ECO:0007669"/>
    <property type="project" value="TreeGrafter"/>
</dbReference>
<dbReference type="GO" id="GO:0000176">
    <property type="term" value="C:nuclear exosome (RNase complex)"/>
    <property type="evidence" value="ECO:0007669"/>
    <property type="project" value="TreeGrafter"/>
</dbReference>
<dbReference type="InterPro" id="IPR002562">
    <property type="entry name" value="3'-5'_exonuclease_dom"/>
</dbReference>
<dbReference type="GO" id="GO:0000175">
    <property type="term" value="F:3'-5'-RNA exonuclease activity"/>
    <property type="evidence" value="ECO:0007669"/>
    <property type="project" value="InterPro"/>
</dbReference>
<comment type="caution">
    <text evidence="2">The sequence shown here is derived from an EMBL/GenBank/DDBJ whole genome shotgun (WGS) entry which is preliminary data.</text>
</comment>
<dbReference type="Proteomes" id="UP000685013">
    <property type="component" value="Chromosome 11"/>
</dbReference>
<reference evidence="2 3" key="1">
    <citation type="journal article" date="2021" name="Hortic Res">
        <title>The domestication of Cucurbita argyrosperma as revealed by the genome of its wild relative.</title>
        <authorList>
            <person name="Barrera-Redondo J."/>
            <person name="Sanchez-de la Vega G."/>
            <person name="Aguirre-Liguori J.A."/>
            <person name="Castellanos-Morales G."/>
            <person name="Gutierrez-Guerrero Y.T."/>
            <person name="Aguirre-Dugua X."/>
            <person name="Aguirre-Planter E."/>
            <person name="Tenaillon M.I."/>
            <person name="Lira-Saade R."/>
            <person name="Eguiarte L.E."/>
        </authorList>
    </citation>
    <scope>NUCLEOTIDE SEQUENCE [LARGE SCALE GENOMIC DNA]</scope>
    <source>
        <strain evidence="2">JBR-2021</strain>
    </source>
</reference>
<dbReference type="GO" id="GO:0071039">
    <property type="term" value="P:nuclear polyadenylation-dependent CUT catabolic process"/>
    <property type="evidence" value="ECO:0007669"/>
    <property type="project" value="TreeGrafter"/>
</dbReference>
<dbReference type="AlphaFoldDB" id="A0AAV6MY08"/>
<dbReference type="GO" id="GO:0071044">
    <property type="term" value="P:histone mRNA catabolic process"/>
    <property type="evidence" value="ECO:0007669"/>
    <property type="project" value="TreeGrafter"/>
</dbReference>
<dbReference type="GO" id="GO:0003727">
    <property type="term" value="F:single-stranded RNA binding"/>
    <property type="evidence" value="ECO:0007669"/>
    <property type="project" value="TreeGrafter"/>
</dbReference>
<dbReference type="GO" id="GO:0071038">
    <property type="term" value="P:TRAMP-dependent tRNA surveillance pathway"/>
    <property type="evidence" value="ECO:0007669"/>
    <property type="project" value="TreeGrafter"/>
</dbReference>
<accession>A0AAV6MY08</accession>
<dbReference type="PANTHER" id="PTHR12124:SF68">
    <property type="entry name" value="PROTEIN RRP6-LIKE 3"/>
    <property type="match status" value="1"/>
</dbReference>
<dbReference type="FunFam" id="3.30.420.10:FF:000079">
    <property type="entry name" value="Polynucleotidyl transferase ribonuclease H fold protein with HRDC domain"/>
    <property type="match status" value="1"/>
</dbReference>
<dbReference type="InterPro" id="IPR002121">
    <property type="entry name" value="HRDC_dom"/>
</dbReference>
<feature type="non-terminal residue" evidence="2">
    <location>
        <position position="1"/>
    </location>
</feature>
<proteinExistence type="predicted"/>
<sequence length="829" mass="94781">MELHRKDKIALVVASLAALTIYFTARRRRKQRSVRSSCYLRDDQKPQYAFKRVLADNSYSAFKHLKLDMNTDNDVNSHPYESEILSLLENSSSEFDFISSERNDFTLSDTYVWVETASQLEELVDVLNKEMVFAVDTEQHSLRSFLGFTALVQISTDKEDYLVDTIALHDSMSLLRPVFANSHICKVFHGADNDILWLQRDFHIYVVNLFDTAKACEVLSKPQKSLAYLLETYCGVATNKMLQREDWRLRPLSEDMVRYARTDAHYLLHIANCLLSELKQVNENSSTDGKFNFLLEASRRSNMICLQLYTKETEGSPGESAASSICYRHLNSQLNSFKTQFQDHVRRLCAWRDLMARVHDESLRYVLSDQAIIALATQMSKNTRELYATIAQADLNVDLSPSLLLPGPSPVVCSHLDDLHCLLRDKIYANDGRLLCYCDRRKLEWYLRRELAELVDDDPPAIKILFEPKGRPEDEGNDFYIQSKKNICVGCGEGNHYLRYRIIPSCYRIHFPEHLKSHRSHDIVLLCVDCHEVAHAAAEKHKRNLAAEFGIPLFVRRVVDTKEAFDLVESSDSATNFQEEGVSPLELRTAAMALLRHGPRMPPKRQEELMHVVMRYYGRREISEEDLEKALLVGMSPYERRRLQKKKGIALKHSGQHIFPDAEHQNGACSIDSSTVTNSSIDADADVNNHMNSDNGTVPETCLPCGEVKVSDNGSAITAQPKFNSKLSLLGHGPHGKQVVDHLLAEYGEDGIRQFCQRWRQVFVAAIQPRFLPAGWDVNHSGRRDFGEFSIIFSSFPQILCIKRLRWRHCPCPHLHSLADIICKGRELQ</sequence>
<dbReference type="EMBL" id="JAGKQH010000011">
    <property type="protein sequence ID" value="KAG6589163.1"/>
    <property type="molecule type" value="Genomic_DNA"/>
</dbReference>
<name>A0AAV6MY08_9ROSI</name>
<dbReference type="Pfam" id="PF01612">
    <property type="entry name" value="DNA_pol_A_exo1"/>
    <property type="match status" value="1"/>
</dbReference>
<gene>
    <name evidence="2" type="primary">RRP6L3</name>
    <name evidence="2" type="ORF">SDJN03_17728</name>
</gene>
<keyword evidence="3" id="KW-1185">Reference proteome</keyword>
<dbReference type="PANTHER" id="PTHR12124">
    <property type="entry name" value="POLYMYOSITIS/SCLERODERMA AUTOANTIGEN-RELATED"/>
    <property type="match status" value="1"/>
</dbReference>
<dbReference type="SMART" id="SM00474">
    <property type="entry name" value="35EXOc"/>
    <property type="match status" value="1"/>
</dbReference>
<evidence type="ECO:0000313" key="3">
    <source>
        <dbReference type="Proteomes" id="UP000685013"/>
    </source>
</evidence>
<evidence type="ECO:0000259" key="1">
    <source>
        <dbReference type="SMART" id="SM00474"/>
    </source>
</evidence>
<evidence type="ECO:0000313" key="2">
    <source>
        <dbReference type="EMBL" id="KAG6589163.1"/>
    </source>
</evidence>
<dbReference type="GO" id="GO:0071035">
    <property type="term" value="P:nuclear polyadenylation-dependent rRNA catabolic process"/>
    <property type="evidence" value="ECO:0007669"/>
    <property type="project" value="TreeGrafter"/>
</dbReference>
<dbReference type="GO" id="GO:0071037">
    <property type="term" value="P:nuclear polyadenylation-dependent snRNA catabolic process"/>
    <property type="evidence" value="ECO:0007669"/>
    <property type="project" value="TreeGrafter"/>
</dbReference>
<feature type="domain" description="3'-5' exonuclease" evidence="1">
    <location>
        <begin position="111"/>
        <end position="279"/>
    </location>
</feature>
<organism evidence="2 3">
    <name type="scientific">Cucurbita argyrosperma subsp. sororia</name>
    <dbReference type="NCBI Taxonomy" id="37648"/>
    <lineage>
        <taxon>Eukaryota</taxon>
        <taxon>Viridiplantae</taxon>
        <taxon>Streptophyta</taxon>
        <taxon>Embryophyta</taxon>
        <taxon>Tracheophyta</taxon>
        <taxon>Spermatophyta</taxon>
        <taxon>Magnoliopsida</taxon>
        <taxon>eudicotyledons</taxon>
        <taxon>Gunneridae</taxon>
        <taxon>Pentapetalae</taxon>
        <taxon>rosids</taxon>
        <taxon>fabids</taxon>
        <taxon>Cucurbitales</taxon>
        <taxon>Cucurbitaceae</taxon>
        <taxon>Cucurbiteae</taxon>
        <taxon>Cucurbita</taxon>
    </lineage>
</organism>
<dbReference type="InterPro" id="IPR045092">
    <property type="entry name" value="Rrp6-like"/>
</dbReference>
<protein>
    <submittedName>
        <fullName evidence="2">Protein RRP6-like 3</fullName>
    </submittedName>
</protein>
<dbReference type="GO" id="GO:0071051">
    <property type="term" value="P:poly(A)-dependent snoRNA 3'-end processing"/>
    <property type="evidence" value="ECO:0007669"/>
    <property type="project" value="TreeGrafter"/>
</dbReference>
<dbReference type="GO" id="GO:0071036">
    <property type="term" value="P:nuclear polyadenylation-dependent snoRNA catabolic process"/>
    <property type="evidence" value="ECO:0007669"/>
    <property type="project" value="TreeGrafter"/>
</dbReference>
<dbReference type="Pfam" id="PF00570">
    <property type="entry name" value="HRDC"/>
    <property type="match status" value="1"/>
</dbReference>
<dbReference type="GO" id="GO:0005730">
    <property type="term" value="C:nucleolus"/>
    <property type="evidence" value="ECO:0007669"/>
    <property type="project" value="TreeGrafter"/>
</dbReference>
<dbReference type="GO" id="GO:0000467">
    <property type="term" value="P:exonucleolytic trimming to generate mature 3'-end of 5.8S rRNA from tricistronic rRNA transcript (SSU-rRNA, 5.8S rRNA, LSU-rRNA)"/>
    <property type="evidence" value="ECO:0007669"/>
    <property type="project" value="InterPro"/>
</dbReference>